<dbReference type="GO" id="GO:0015099">
    <property type="term" value="F:nickel cation transmembrane transporter activity"/>
    <property type="evidence" value="ECO:0007669"/>
    <property type="project" value="TreeGrafter"/>
</dbReference>
<feature type="region of interest" description="Disordered" evidence="6">
    <location>
        <begin position="365"/>
        <end position="396"/>
    </location>
</feature>
<dbReference type="SUPFAM" id="SSF53474">
    <property type="entry name" value="alpha/beta-Hydrolases"/>
    <property type="match status" value="1"/>
</dbReference>
<feature type="transmembrane region" description="Helical" evidence="7">
    <location>
        <begin position="1075"/>
        <end position="1096"/>
    </location>
</feature>
<feature type="region of interest" description="Disordered" evidence="6">
    <location>
        <begin position="408"/>
        <end position="439"/>
    </location>
</feature>
<protein>
    <submittedName>
        <fullName evidence="8">Uncharacterized protein</fullName>
    </submittedName>
</protein>
<feature type="transmembrane region" description="Helical" evidence="7">
    <location>
        <begin position="1116"/>
        <end position="1135"/>
    </location>
</feature>
<evidence type="ECO:0000256" key="3">
    <source>
        <dbReference type="ARBA" id="ARBA00022989"/>
    </source>
</evidence>
<evidence type="ECO:0000256" key="1">
    <source>
        <dbReference type="ARBA" id="ARBA00004141"/>
    </source>
</evidence>
<keyword evidence="3 7" id="KW-1133">Transmembrane helix</keyword>
<evidence type="ECO:0000256" key="4">
    <source>
        <dbReference type="ARBA" id="ARBA00023136"/>
    </source>
</evidence>
<evidence type="ECO:0000313" key="8">
    <source>
        <dbReference type="EMBL" id="OCL07013.1"/>
    </source>
</evidence>
<feature type="compositionally biased region" description="Basic and acidic residues" evidence="6">
    <location>
        <begin position="372"/>
        <end position="387"/>
    </location>
</feature>
<evidence type="ECO:0000256" key="7">
    <source>
        <dbReference type="SAM" id="Phobius"/>
    </source>
</evidence>
<dbReference type="InterPro" id="IPR002523">
    <property type="entry name" value="MgTranspt_CorA/ZnTranspt_ZntB"/>
</dbReference>
<sequence length="1223" mass="138318">MDIPLIDAEMAPTRRGSQSSVRSLLKILGGWKPVPKPLPNPKDGDSKFDIIAVPAIAALPETTWRFPDDHDGQSWRSLYHSVAGARVYLYSHPSQDLRWQYGIEYYAQCLLRYLVNLPDLGHRPLHLAAHSTGGIVLKKALTDALSGATSDEASDRVVRCCFSVAFWGVPHYGSTVLSDPVHKENVMRILELPRPMTGLLRQEFSSLNLDQLEEFSEEFAALAIGLKKIWTFVEARETSLTVVASGQKTRLEMAVVDRRSATLSTSNLEFGSEEVTEVSSNHTELPRFGNRPNALTFLNYLDDLRSLVDGLFSQEQKDLALIERQVLADVHLFYDSGTKGEKSSIKVWSETPRLQELLEKGPAACLRRRLPSKQDQRESKEVEQKEDLGEENSVPVPTIVVSFEDDHQNEVETQRQNSSVPSGEFIAEPSGHGSAPIQGNNMQLHELYATGESLYHSHSPIDASPGQRKKKQAQPVQGNATAHSVHFSLNTEQDVYDDFQSRYGDGPTSMAEFFAPEILRSTTIHNPDSKYITTVQKNGQPAEPVGFKDAEKERFSHGEQEIFALPHLSRSLFRWIHLPANNMLWIPSLFQVIAKEQRQPSLHKALLHKQVWNSKKNAARHRGPHGRFMQPGCQIFFKEVVQSSGLDTIANITSPVDDVQISVYFPYLHWDTFDGLMTRSRIIAKRLSQKSSYPVDPSIGNDCMEHRLLWFYLSNSADLPFHHRRSLDQYGYPHLANTRARDEDQILYKCTRPMGPTGMTSIATAKPWKKSHLADLIERERLREHSSKSKQKRPTGALGDLWSNKNDGKVLIVDQLWCWVIDHNTVITCFPPQSSEVRDGRFAQGDLRNSIHNDVNGDPRFATQCRDSLDLAALTVFHAVTVLLEKCTSKDLQVFDVFSEYISLLTEHQTRSFKVFRDSQLRQETGEGQDSIRETLRDLHNRDDLTALLELRDMEDELKTLDKVFSEQATIIDQMLLAYKRIDWYNEQKLVTQVGLEECTRQRDSILHLNSISWLHDAGMRVKKYQSQAENMRNSCISVQESYKLLLDMKQKQANVAEASLSRLSAEVASEQNRAIMIFTIFTIIFLPLSFFTSFFGMNVSDWSGQATNLSLHTTMLITGLISAAVIVVALLLAFSRSLRNKVMMILRQGLKRWPAKILRFLLSPVARCIPQISDSTSINTYRDLERGVGSRSNRPSEDWKSPVAGVEVHQIGSNGTVKSNLD</sequence>
<dbReference type="Proteomes" id="UP000250140">
    <property type="component" value="Unassembled WGS sequence"/>
</dbReference>
<dbReference type="InterPro" id="IPR045863">
    <property type="entry name" value="CorA_TM1_TM2"/>
</dbReference>
<evidence type="ECO:0000256" key="6">
    <source>
        <dbReference type="SAM" id="MobiDB-lite"/>
    </source>
</evidence>
<dbReference type="EMBL" id="KV749935">
    <property type="protein sequence ID" value="OCL07013.1"/>
    <property type="molecule type" value="Genomic_DNA"/>
</dbReference>
<feature type="region of interest" description="Disordered" evidence="6">
    <location>
        <begin position="456"/>
        <end position="481"/>
    </location>
</feature>
<proteinExistence type="predicted"/>
<keyword evidence="5" id="KW-0175">Coiled coil</keyword>
<name>A0A8E2EYJ3_9PEZI</name>
<feature type="coiled-coil region" evidence="5">
    <location>
        <begin position="1047"/>
        <end position="1074"/>
    </location>
</feature>
<gene>
    <name evidence="8" type="ORF">AOQ84DRAFT_440460</name>
</gene>
<dbReference type="GO" id="GO:0016020">
    <property type="term" value="C:membrane"/>
    <property type="evidence" value="ECO:0007669"/>
    <property type="project" value="UniProtKB-SubCell"/>
</dbReference>
<dbReference type="Gene3D" id="3.40.50.1820">
    <property type="entry name" value="alpha/beta hydrolase"/>
    <property type="match status" value="1"/>
</dbReference>
<keyword evidence="2 7" id="KW-0812">Transmembrane</keyword>
<accession>A0A8E2EYJ3</accession>
<reference evidence="8 9" key="1">
    <citation type="journal article" date="2016" name="Nat. Commun.">
        <title>Ectomycorrhizal ecology is imprinted in the genome of the dominant symbiotic fungus Cenococcum geophilum.</title>
        <authorList>
            <consortium name="DOE Joint Genome Institute"/>
            <person name="Peter M."/>
            <person name="Kohler A."/>
            <person name="Ohm R.A."/>
            <person name="Kuo A."/>
            <person name="Krutzmann J."/>
            <person name="Morin E."/>
            <person name="Arend M."/>
            <person name="Barry K.W."/>
            <person name="Binder M."/>
            <person name="Choi C."/>
            <person name="Clum A."/>
            <person name="Copeland A."/>
            <person name="Grisel N."/>
            <person name="Haridas S."/>
            <person name="Kipfer T."/>
            <person name="LaButti K."/>
            <person name="Lindquist E."/>
            <person name="Lipzen A."/>
            <person name="Maire R."/>
            <person name="Meier B."/>
            <person name="Mihaltcheva S."/>
            <person name="Molinier V."/>
            <person name="Murat C."/>
            <person name="Poggeler S."/>
            <person name="Quandt C.A."/>
            <person name="Sperisen C."/>
            <person name="Tritt A."/>
            <person name="Tisserant E."/>
            <person name="Crous P.W."/>
            <person name="Henrissat B."/>
            <person name="Nehls U."/>
            <person name="Egli S."/>
            <person name="Spatafora J.W."/>
            <person name="Grigoriev I.V."/>
            <person name="Martin F.M."/>
        </authorList>
    </citation>
    <scope>NUCLEOTIDE SEQUENCE [LARGE SCALE GENOMIC DNA]</scope>
    <source>
        <strain evidence="8 9">CBS 207.34</strain>
    </source>
</reference>
<dbReference type="GO" id="GO:0015095">
    <property type="term" value="F:magnesium ion transmembrane transporter activity"/>
    <property type="evidence" value="ECO:0007669"/>
    <property type="project" value="TreeGrafter"/>
</dbReference>
<dbReference type="PANTHER" id="PTHR47685:SF1">
    <property type="entry name" value="MAGNESIUM TRANSPORT PROTEIN CORA"/>
    <property type="match status" value="1"/>
</dbReference>
<dbReference type="Pfam" id="PF01544">
    <property type="entry name" value="CorA"/>
    <property type="match status" value="1"/>
</dbReference>
<keyword evidence="9" id="KW-1185">Reference proteome</keyword>
<dbReference type="PANTHER" id="PTHR47685">
    <property type="entry name" value="MAGNESIUM TRANSPORT PROTEIN CORA"/>
    <property type="match status" value="1"/>
</dbReference>
<comment type="subcellular location">
    <subcellularLocation>
        <location evidence="1">Membrane</location>
        <topology evidence="1">Multi-pass membrane protein</topology>
    </subcellularLocation>
</comment>
<dbReference type="GO" id="GO:0015087">
    <property type="term" value="F:cobalt ion transmembrane transporter activity"/>
    <property type="evidence" value="ECO:0007669"/>
    <property type="project" value="TreeGrafter"/>
</dbReference>
<dbReference type="Gene3D" id="1.20.58.340">
    <property type="entry name" value="Magnesium transport protein CorA, transmembrane region"/>
    <property type="match status" value="1"/>
</dbReference>
<organism evidence="8 9">
    <name type="scientific">Glonium stellatum</name>
    <dbReference type="NCBI Taxonomy" id="574774"/>
    <lineage>
        <taxon>Eukaryota</taxon>
        <taxon>Fungi</taxon>
        <taxon>Dikarya</taxon>
        <taxon>Ascomycota</taxon>
        <taxon>Pezizomycotina</taxon>
        <taxon>Dothideomycetes</taxon>
        <taxon>Pleosporomycetidae</taxon>
        <taxon>Gloniales</taxon>
        <taxon>Gloniaceae</taxon>
        <taxon>Glonium</taxon>
    </lineage>
</organism>
<evidence type="ECO:0000256" key="2">
    <source>
        <dbReference type="ARBA" id="ARBA00022692"/>
    </source>
</evidence>
<dbReference type="SUPFAM" id="SSF144083">
    <property type="entry name" value="Magnesium transport protein CorA, transmembrane region"/>
    <property type="match status" value="1"/>
</dbReference>
<evidence type="ECO:0000256" key="5">
    <source>
        <dbReference type="SAM" id="Coils"/>
    </source>
</evidence>
<dbReference type="OrthoDB" id="341259at2759"/>
<dbReference type="InterPro" id="IPR029058">
    <property type="entry name" value="AB_hydrolase_fold"/>
</dbReference>
<evidence type="ECO:0000313" key="9">
    <source>
        <dbReference type="Proteomes" id="UP000250140"/>
    </source>
</evidence>
<dbReference type="InterPro" id="IPR050829">
    <property type="entry name" value="CorA_MIT"/>
</dbReference>
<keyword evidence="4 7" id="KW-0472">Membrane</keyword>
<dbReference type="AlphaFoldDB" id="A0A8E2EYJ3"/>